<keyword evidence="3" id="KW-1185">Reference proteome</keyword>
<evidence type="ECO:0000313" key="2">
    <source>
        <dbReference type="EMBL" id="KAH1081586.1"/>
    </source>
</evidence>
<protein>
    <recommendedName>
        <fullName evidence="1">AIR12 DOMON domain-containing protein</fullName>
    </recommendedName>
</protein>
<dbReference type="InterPro" id="IPR045265">
    <property type="entry name" value="AIR12_DOMON"/>
</dbReference>
<evidence type="ECO:0000259" key="1">
    <source>
        <dbReference type="Pfam" id="PF04526"/>
    </source>
</evidence>
<organism evidence="2 3">
    <name type="scientific">Gossypium stocksii</name>
    <dbReference type="NCBI Taxonomy" id="47602"/>
    <lineage>
        <taxon>Eukaryota</taxon>
        <taxon>Viridiplantae</taxon>
        <taxon>Streptophyta</taxon>
        <taxon>Embryophyta</taxon>
        <taxon>Tracheophyta</taxon>
        <taxon>Spermatophyta</taxon>
        <taxon>Magnoliopsida</taxon>
        <taxon>eudicotyledons</taxon>
        <taxon>Gunneridae</taxon>
        <taxon>Pentapetalae</taxon>
        <taxon>rosids</taxon>
        <taxon>malvids</taxon>
        <taxon>Malvales</taxon>
        <taxon>Malvaceae</taxon>
        <taxon>Malvoideae</taxon>
        <taxon>Gossypium</taxon>
    </lineage>
</organism>
<sequence>MNVAQAMEREILAIVDCVGKKYEGVDKKIEWRRRENVKKCETWRERSGPHVLTYQTLMSLDSGKKQYSNCTELPSLNRLPTSLPMPPFQLLSFHCILGNFVQSQWLDYLEHQSNNYTYEAETNDDEKMIIYGSLKVSSSAEKVNQVWQVGPGVTNDHPMKHGFAKDNLSSFGELKLMNEMSSGASLLVPMPQVANNDKGDWWRVKEINVCIMDLRFTFCYVLLISE</sequence>
<feature type="domain" description="AIR12 DOMON" evidence="1">
    <location>
        <begin position="115"/>
        <end position="176"/>
    </location>
</feature>
<proteinExistence type="predicted"/>
<evidence type="ECO:0000313" key="3">
    <source>
        <dbReference type="Proteomes" id="UP000828251"/>
    </source>
</evidence>
<dbReference type="AlphaFoldDB" id="A0A9D3VF27"/>
<dbReference type="EMBL" id="JAIQCV010000007">
    <property type="protein sequence ID" value="KAH1081586.1"/>
    <property type="molecule type" value="Genomic_DNA"/>
</dbReference>
<dbReference type="Proteomes" id="UP000828251">
    <property type="component" value="Unassembled WGS sequence"/>
</dbReference>
<accession>A0A9D3VF27</accession>
<comment type="caution">
    <text evidence="2">The sequence shown here is derived from an EMBL/GenBank/DDBJ whole genome shotgun (WGS) entry which is preliminary data.</text>
</comment>
<reference evidence="2 3" key="1">
    <citation type="journal article" date="2021" name="Plant Biotechnol. J.">
        <title>Multi-omics assisted identification of the key and species-specific regulatory components of drought-tolerant mechanisms in Gossypium stocksii.</title>
        <authorList>
            <person name="Yu D."/>
            <person name="Ke L."/>
            <person name="Zhang D."/>
            <person name="Wu Y."/>
            <person name="Sun Y."/>
            <person name="Mei J."/>
            <person name="Sun J."/>
            <person name="Sun Y."/>
        </authorList>
    </citation>
    <scope>NUCLEOTIDE SEQUENCE [LARGE SCALE GENOMIC DNA]</scope>
    <source>
        <strain evidence="3">cv. E1</strain>
        <tissue evidence="2">Leaf</tissue>
    </source>
</reference>
<dbReference type="Pfam" id="PF04526">
    <property type="entry name" value="DUF568"/>
    <property type="match status" value="1"/>
</dbReference>
<name>A0A9D3VF27_9ROSI</name>
<gene>
    <name evidence="2" type="ORF">J1N35_021347</name>
</gene>